<reference evidence="1" key="1">
    <citation type="journal article" date="2018" name="Genome Biol.">
        <title>SKESA: strategic k-mer extension for scrupulous assemblies.</title>
        <authorList>
            <person name="Souvorov A."/>
            <person name="Agarwala R."/>
            <person name="Lipman D.J."/>
        </authorList>
    </citation>
    <scope>NUCLEOTIDE SEQUENCE</scope>
    <source>
        <strain evidence="1">Salmonella enterica</strain>
    </source>
</reference>
<proteinExistence type="predicted"/>
<dbReference type="Gene3D" id="2.10.260.10">
    <property type="match status" value="1"/>
</dbReference>
<protein>
    <submittedName>
        <fullName evidence="1">Transcriptional regulator</fullName>
    </submittedName>
</protein>
<comment type="caution">
    <text evidence="1">The sequence shown here is derived from an EMBL/GenBank/DDBJ whole genome shotgun (WGS) entry which is preliminary data.</text>
</comment>
<name>A0A6Y1QXU2_SALDZ</name>
<dbReference type="SUPFAM" id="SSF89447">
    <property type="entry name" value="AbrB/MazE/MraZ-like"/>
    <property type="match status" value="1"/>
</dbReference>
<evidence type="ECO:0000313" key="1">
    <source>
        <dbReference type="EMBL" id="HAB3965617.1"/>
    </source>
</evidence>
<organism evidence="1">
    <name type="scientific">Salmonella diarizonae</name>
    <dbReference type="NCBI Taxonomy" id="59204"/>
    <lineage>
        <taxon>Bacteria</taxon>
        <taxon>Pseudomonadati</taxon>
        <taxon>Pseudomonadota</taxon>
        <taxon>Gammaproteobacteria</taxon>
        <taxon>Enterobacterales</taxon>
        <taxon>Enterobacteriaceae</taxon>
        <taxon>Salmonella</taxon>
    </lineage>
</organism>
<reference evidence="1" key="2">
    <citation type="submission" date="2019-10" db="EMBL/GenBank/DDBJ databases">
        <authorList>
            <consortium name="NCBI Pathogen Detection Project"/>
        </authorList>
    </citation>
    <scope>NUCLEOTIDE SEQUENCE</scope>
    <source>
        <strain evidence="1">Salmonella enterica</strain>
    </source>
</reference>
<dbReference type="InterPro" id="IPR037914">
    <property type="entry name" value="SpoVT-AbrB_sf"/>
</dbReference>
<dbReference type="AlphaFoldDB" id="A0A6Y1QXU2"/>
<gene>
    <name evidence="1" type="ORF">GBX62_16670</name>
</gene>
<accession>A0A6Y1QXU2</accession>
<dbReference type="EMBL" id="DAAGOZ010000022">
    <property type="protein sequence ID" value="HAB3965617.1"/>
    <property type="molecule type" value="Genomic_DNA"/>
</dbReference>
<sequence length="80" mass="8674">MHTVLEEWGKGITLRLTGNLKTDPGLEGGDRVDVEINETGLVIQKATRPHLSESELLSGLTPYMAHADEITAPVSGEVDY</sequence>